<keyword evidence="1" id="KW-1133">Transmembrane helix</keyword>
<feature type="transmembrane region" description="Helical" evidence="1">
    <location>
        <begin position="40"/>
        <end position="69"/>
    </location>
</feature>
<evidence type="ECO:0000313" key="2">
    <source>
        <dbReference type="EMBL" id="VDH89938.1"/>
    </source>
</evidence>
<sequence length="142" mass="15861">MDNKYVHMKEGAHGGTVLVIIISNIGRIRKLWTSGECDENLLICVLLMVSLCLSILLHTALEVLIAILVKRERQNAKLRKTLQNRTDNSNDGGIQDLQIESGTSISDLRNREKGNDRINTAILVLTFVGVVLNLIINETELR</sequence>
<dbReference type="AlphaFoldDB" id="A0A8B6BGX7"/>
<protein>
    <submittedName>
        <fullName evidence="2">Uncharacterized protein</fullName>
    </submittedName>
</protein>
<proteinExistence type="predicted"/>
<evidence type="ECO:0000256" key="1">
    <source>
        <dbReference type="SAM" id="Phobius"/>
    </source>
</evidence>
<keyword evidence="1" id="KW-0472">Membrane</keyword>
<dbReference type="Proteomes" id="UP000596742">
    <property type="component" value="Unassembled WGS sequence"/>
</dbReference>
<evidence type="ECO:0000313" key="3">
    <source>
        <dbReference type="Proteomes" id="UP000596742"/>
    </source>
</evidence>
<gene>
    <name evidence="2" type="ORF">MGAL_10B032497</name>
</gene>
<comment type="caution">
    <text evidence="2">The sequence shown here is derived from an EMBL/GenBank/DDBJ whole genome shotgun (WGS) entry which is preliminary data.</text>
</comment>
<organism evidence="2 3">
    <name type="scientific">Mytilus galloprovincialis</name>
    <name type="common">Mediterranean mussel</name>
    <dbReference type="NCBI Taxonomy" id="29158"/>
    <lineage>
        <taxon>Eukaryota</taxon>
        <taxon>Metazoa</taxon>
        <taxon>Spiralia</taxon>
        <taxon>Lophotrochozoa</taxon>
        <taxon>Mollusca</taxon>
        <taxon>Bivalvia</taxon>
        <taxon>Autobranchia</taxon>
        <taxon>Pteriomorphia</taxon>
        <taxon>Mytilida</taxon>
        <taxon>Mytiloidea</taxon>
        <taxon>Mytilidae</taxon>
        <taxon>Mytilinae</taxon>
        <taxon>Mytilus</taxon>
    </lineage>
</organism>
<accession>A0A8B6BGX7</accession>
<reference evidence="2" key="1">
    <citation type="submission" date="2018-11" db="EMBL/GenBank/DDBJ databases">
        <authorList>
            <person name="Alioto T."/>
            <person name="Alioto T."/>
        </authorList>
    </citation>
    <scope>NUCLEOTIDE SEQUENCE</scope>
</reference>
<name>A0A8B6BGX7_MYTGA</name>
<dbReference type="EMBL" id="UYJE01000080">
    <property type="protein sequence ID" value="VDH89938.1"/>
    <property type="molecule type" value="Genomic_DNA"/>
</dbReference>
<feature type="transmembrane region" description="Helical" evidence="1">
    <location>
        <begin position="118"/>
        <end position="136"/>
    </location>
</feature>
<keyword evidence="3" id="KW-1185">Reference proteome</keyword>
<keyword evidence="1" id="KW-0812">Transmembrane</keyword>